<evidence type="ECO:0000256" key="6">
    <source>
        <dbReference type="ARBA" id="ARBA00039101"/>
    </source>
</evidence>
<dbReference type="Pfam" id="PF01266">
    <property type="entry name" value="DAO"/>
    <property type="match status" value="2"/>
</dbReference>
<evidence type="ECO:0000313" key="10">
    <source>
        <dbReference type="EMBL" id="MCP9762496.1"/>
    </source>
</evidence>
<reference evidence="10 11" key="1">
    <citation type="submission" date="2018-11" db="EMBL/GenBank/DDBJ databases">
        <title>Novel bacteria species description.</title>
        <authorList>
            <person name="Han J.-H."/>
        </authorList>
    </citation>
    <scope>NUCLEOTIDE SEQUENCE [LARGE SCALE GENOMIC DNA]</scope>
    <source>
        <strain evidence="10 11">KCTC23259</strain>
    </source>
</reference>
<dbReference type="RefSeq" id="WP_255036266.1">
    <property type="nucleotide sequence ID" value="NZ_RJUF01000010.1"/>
</dbReference>
<evidence type="ECO:0000259" key="9">
    <source>
        <dbReference type="Pfam" id="PF01266"/>
    </source>
</evidence>
<comment type="cofactor">
    <cofactor evidence="1">
        <name>FAD</name>
        <dbReference type="ChEBI" id="CHEBI:57692"/>
    </cofactor>
</comment>
<dbReference type="InterPro" id="IPR036188">
    <property type="entry name" value="FAD/NAD-bd_sf"/>
</dbReference>
<dbReference type="GO" id="GO:0003884">
    <property type="term" value="F:D-amino-acid oxidase activity"/>
    <property type="evidence" value="ECO:0007669"/>
    <property type="project" value="UniProtKB-EC"/>
</dbReference>
<evidence type="ECO:0000256" key="1">
    <source>
        <dbReference type="ARBA" id="ARBA00001974"/>
    </source>
</evidence>
<dbReference type="Gene3D" id="3.40.50.720">
    <property type="entry name" value="NAD(P)-binding Rossmann-like Domain"/>
    <property type="match status" value="2"/>
</dbReference>
<accession>A0AAE3H1Z0</accession>
<feature type="domain" description="FAD dependent oxidoreductase" evidence="9">
    <location>
        <begin position="116"/>
        <end position="378"/>
    </location>
</feature>
<dbReference type="Proteomes" id="UP001204144">
    <property type="component" value="Unassembled WGS sequence"/>
</dbReference>
<proteinExistence type="inferred from homology"/>
<dbReference type="EC" id="1.4.3.3" evidence="6"/>
<dbReference type="PANTHER" id="PTHR11530">
    <property type="entry name" value="D-AMINO ACID OXIDASE"/>
    <property type="match status" value="1"/>
</dbReference>
<comment type="catalytic activity">
    <reaction evidence="8">
        <text>a D-alpha-amino acid + O2 + H2O = a 2-oxocarboxylate + H2O2 + NH4(+)</text>
        <dbReference type="Rhea" id="RHEA:21816"/>
        <dbReference type="ChEBI" id="CHEBI:15377"/>
        <dbReference type="ChEBI" id="CHEBI:15379"/>
        <dbReference type="ChEBI" id="CHEBI:16240"/>
        <dbReference type="ChEBI" id="CHEBI:28938"/>
        <dbReference type="ChEBI" id="CHEBI:35179"/>
        <dbReference type="ChEBI" id="CHEBI:59871"/>
        <dbReference type="EC" id="1.4.3.3"/>
    </reaction>
    <physiologicalReaction direction="left-to-right" evidence="8">
        <dbReference type="Rhea" id="RHEA:21817"/>
    </physiologicalReaction>
</comment>
<dbReference type="Gene3D" id="3.30.9.10">
    <property type="entry name" value="D-Amino Acid Oxidase, subunit A, domain 2"/>
    <property type="match status" value="2"/>
</dbReference>
<evidence type="ECO:0000256" key="3">
    <source>
        <dbReference type="ARBA" id="ARBA00022630"/>
    </source>
</evidence>
<evidence type="ECO:0000256" key="7">
    <source>
        <dbReference type="ARBA" id="ARBA00039751"/>
    </source>
</evidence>
<evidence type="ECO:0000256" key="2">
    <source>
        <dbReference type="ARBA" id="ARBA00006730"/>
    </source>
</evidence>
<keyword evidence="4" id="KW-0274">FAD</keyword>
<comment type="caution">
    <text evidence="10">The sequence shown here is derived from an EMBL/GenBank/DDBJ whole genome shotgun (WGS) entry which is preliminary data.</text>
</comment>
<dbReference type="GO" id="GO:0071949">
    <property type="term" value="F:FAD binding"/>
    <property type="evidence" value="ECO:0007669"/>
    <property type="project" value="InterPro"/>
</dbReference>
<organism evidence="10 11">
    <name type="scientific">Lacihabitans soyangensis</name>
    <dbReference type="NCBI Taxonomy" id="869394"/>
    <lineage>
        <taxon>Bacteria</taxon>
        <taxon>Pseudomonadati</taxon>
        <taxon>Bacteroidota</taxon>
        <taxon>Cytophagia</taxon>
        <taxon>Cytophagales</taxon>
        <taxon>Leadbetterellaceae</taxon>
        <taxon>Lacihabitans</taxon>
    </lineage>
</organism>
<dbReference type="InterPro" id="IPR023209">
    <property type="entry name" value="DAO"/>
</dbReference>
<dbReference type="InterPro" id="IPR006076">
    <property type="entry name" value="FAD-dep_OxRdtase"/>
</dbReference>
<dbReference type="EMBL" id="RJUF01000010">
    <property type="protein sequence ID" value="MCP9762496.1"/>
    <property type="molecule type" value="Genomic_DNA"/>
</dbReference>
<keyword evidence="11" id="KW-1185">Reference proteome</keyword>
<evidence type="ECO:0000313" key="11">
    <source>
        <dbReference type="Proteomes" id="UP001204144"/>
    </source>
</evidence>
<gene>
    <name evidence="10" type="ORF">EGI31_05980</name>
</gene>
<dbReference type="PROSITE" id="PS51257">
    <property type="entry name" value="PROKAR_LIPOPROTEIN"/>
    <property type="match status" value="1"/>
</dbReference>
<comment type="similarity">
    <text evidence="2">Belongs to the DAMOX/DASOX family.</text>
</comment>
<name>A0AAE3H1Z0_9BACT</name>
<sequence>MKRRDFFINAALGSAAISSQLLTSCATGPILYGDKNYNINRGYQFIPKLKLSKDRIIKETVGLRPFRASGPRIEKQILGNKTIVHNYGHGGSGWSLSWGTGHLARKLVMEQPDKKIALLGAGTVGIATATLLQESGYEVTIYTKDVPPNITSNLATGTWSPASRVCDKSKSTPEFEKKWEEATRFSFRRLQMLLGMEDIVSWCDDYVVHKSIPNTTDGNGGGEIFHLEGLAPEWVLMDKKNHPFKADYVRKRSNMIFNIPSYLNFHLNNFLLRGGKLKIHDIKTLEDIDALPEKVVVNCMGLGAKSVFNDEELMPISGQLACLIPQNEVNYKLATKGAYFITRKDGIYLGGNGIDGSWDTNPKRELTEKWIDVLMDLMKEMKG</sequence>
<evidence type="ECO:0000256" key="5">
    <source>
        <dbReference type="ARBA" id="ARBA00023002"/>
    </source>
</evidence>
<keyword evidence="3" id="KW-0285">Flavoprotein</keyword>
<dbReference type="AlphaFoldDB" id="A0AAE3H1Z0"/>
<evidence type="ECO:0000256" key="8">
    <source>
        <dbReference type="ARBA" id="ARBA00049547"/>
    </source>
</evidence>
<feature type="domain" description="FAD dependent oxidoreductase" evidence="9">
    <location>
        <begin position="33"/>
        <end position="105"/>
    </location>
</feature>
<protein>
    <recommendedName>
        <fullName evidence="7">D-amino-acid oxidase</fullName>
        <ecNumber evidence="6">1.4.3.3</ecNumber>
    </recommendedName>
</protein>
<dbReference type="PANTHER" id="PTHR11530:SF11">
    <property type="entry name" value="D-ASPARTATE OXIDASE"/>
    <property type="match status" value="1"/>
</dbReference>
<evidence type="ECO:0000256" key="4">
    <source>
        <dbReference type="ARBA" id="ARBA00022827"/>
    </source>
</evidence>
<dbReference type="GO" id="GO:0019478">
    <property type="term" value="P:D-amino acid catabolic process"/>
    <property type="evidence" value="ECO:0007669"/>
    <property type="project" value="TreeGrafter"/>
</dbReference>
<keyword evidence="5" id="KW-0560">Oxidoreductase</keyword>
<dbReference type="SUPFAM" id="SSF51905">
    <property type="entry name" value="FAD/NAD(P)-binding domain"/>
    <property type="match status" value="1"/>
</dbReference>
<dbReference type="GO" id="GO:0005737">
    <property type="term" value="C:cytoplasm"/>
    <property type="evidence" value="ECO:0007669"/>
    <property type="project" value="TreeGrafter"/>
</dbReference>